<evidence type="ECO:0000313" key="2">
    <source>
        <dbReference type="Proteomes" id="UP001165653"/>
    </source>
</evidence>
<evidence type="ECO:0000313" key="1">
    <source>
        <dbReference type="EMBL" id="MCW1916519.1"/>
    </source>
</evidence>
<organism evidence="1 2">
    <name type="scientific">Luteolibacter rhizosphaerae</name>
    <dbReference type="NCBI Taxonomy" id="2989719"/>
    <lineage>
        <taxon>Bacteria</taxon>
        <taxon>Pseudomonadati</taxon>
        <taxon>Verrucomicrobiota</taxon>
        <taxon>Verrucomicrobiia</taxon>
        <taxon>Verrucomicrobiales</taxon>
        <taxon>Verrucomicrobiaceae</taxon>
        <taxon>Luteolibacter</taxon>
    </lineage>
</organism>
<gene>
    <name evidence="1" type="ORF">OJ996_23230</name>
</gene>
<dbReference type="Proteomes" id="UP001165653">
    <property type="component" value="Unassembled WGS sequence"/>
</dbReference>
<keyword evidence="2" id="KW-1185">Reference proteome</keyword>
<dbReference type="EMBL" id="JAPDDR010000016">
    <property type="protein sequence ID" value="MCW1916519.1"/>
    <property type="molecule type" value="Genomic_DNA"/>
</dbReference>
<proteinExistence type="predicted"/>
<name>A0ABT3G9K1_9BACT</name>
<reference evidence="1" key="1">
    <citation type="submission" date="2022-10" db="EMBL/GenBank/DDBJ databases">
        <title>Luteolibacter sp. GHJ8, whole genome shotgun sequencing project.</title>
        <authorList>
            <person name="Zhao G."/>
            <person name="Shen L."/>
        </authorList>
    </citation>
    <scope>NUCLEOTIDE SEQUENCE</scope>
    <source>
        <strain evidence="1">GHJ8</strain>
    </source>
</reference>
<accession>A0ABT3G9K1</accession>
<sequence>MRRREVVGSTPQRIQLGRFVEYQVNSSNGRTHKVVWWRAKCQTCKTIRRIGQRMSPHRSNDLCRSQYLLFIRGNR</sequence>
<comment type="caution">
    <text evidence="1">The sequence shown here is derived from an EMBL/GenBank/DDBJ whole genome shotgun (WGS) entry which is preliminary data.</text>
</comment>
<protein>
    <submittedName>
        <fullName evidence="1">Uncharacterized protein</fullName>
    </submittedName>
</protein>